<evidence type="ECO:0000313" key="2">
    <source>
        <dbReference type="EMBL" id="TCD61647.1"/>
    </source>
</evidence>
<protein>
    <recommendedName>
        <fullName evidence="1">BTB domain-containing protein</fullName>
    </recommendedName>
</protein>
<dbReference type="Gene3D" id="3.30.710.10">
    <property type="entry name" value="Potassium Channel Kv1.1, Chain A"/>
    <property type="match status" value="1"/>
</dbReference>
<dbReference type="InterPro" id="IPR000210">
    <property type="entry name" value="BTB/POZ_dom"/>
</dbReference>
<feature type="domain" description="BTB" evidence="1">
    <location>
        <begin position="24"/>
        <end position="91"/>
    </location>
</feature>
<dbReference type="Pfam" id="PF00651">
    <property type="entry name" value="BTB"/>
    <property type="match status" value="1"/>
</dbReference>
<dbReference type="Proteomes" id="UP000292702">
    <property type="component" value="Unassembled WGS sequence"/>
</dbReference>
<dbReference type="AlphaFoldDB" id="A0A4V2MVG3"/>
<accession>A0A4V2MVG3</accession>
<dbReference type="OrthoDB" id="3036049at2759"/>
<comment type="caution">
    <text evidence="2">The sequence shown here is derived from an EMBL/GenBank/DDBJ whole genome shotgun (WGS) entry which is preliminary data.</text>
</comment>
<gene>
    <name evidence="2" type="ORF">EIP91_008135</name>
</gene>
<dbReference type="PROSITE" id="PS50097">
    <property type="entry name" value="BTB"/>
    <property type="match status" value="1"/>
</dbReference>
<dbReference type="EMBL" id="RWJN01000443">
    <property type="protein sequence ID" value="TCD61647.1"/>
    <property type="molecule type" value="Genomic_DNA"/>
</dbReference>
<dbReference type="InterPro" id="IPR011333">
    <property type="entry name" value="SKP1/BTB/POZ_sf"/>
</dbReference>
<organism evidence="2 3">
    <name type="scientific">Steccherinum ochraceum</name>
    <dbReference type="NCBI Taxonomy" id="92696"/>
    <lineage>
        <taxon>Eukaryota</taxon>
        <taxon>Fungi</taxon>
        <taxon>Dikarya</taxon>
        <taxon>Basidiomycota</taxon>
        <taxon>Agaricomycotina</taxon>
        <taxon>Agaricomycetes</taxon>
        <taxon>Polyporales</taxon>
        <taxon>Steccherinaceae</taxon>
        <taxon>Steccherinum</taxon>
    </lineage>
</organism>
<keyword evidence="3" id="KW-1185">Reference proteome</keyword>
<evidence type="ECO:0000313" key="3">
    <source>
        <dbReference type="Proteomes" id="UP000292702"/>
    </source>
</evidence>
<name>A0A4V2MVG3_9APHY</name>
<dbReference type="STRING" id="92696.A0A4V2MVG3"/>
<evidence type="ECO:0000259" key="1">
    <source>
        <dbReference type="PROSITE" id="PS50097"/>
    </source>
</evidence>
<reference evidence="2 3" key="1">
    <citation type="submission" date="2018-11" db="EMBL/GenBank/DDBJ databases">
        <title>Genome assembly of Steccherinum ochraceum LE-BIN_3174, the white-rot fungus of the Steccherinaceae family (The Residual Polyporoid clade, Polyporales, Basidiomycota).</title>
        <authorList>
            <person name="Fedorova T.V."/>
            <person name="Glazunova O.A."/>
            <person name="Landesman E.O."/>
            <person name="Moiseenko K.V."/>
            <person name="Psurtseva N.V."/>
            <person name="Savinova O.S."/>
            <person name="Shakhova N.V."/>
            <person name="Tyazhelova T.V."/>
            <person name="Vasina D.V."/>
        </authorList>
    </citation>
    <scope>NUCLEOTIDE SEQUENCE [LARGE SCALE GENOMIC DNA]</scope>
    <source>
        <strain evidence="2 3">LE-BIN_3174</strain>
    </source>
</reference>
<sequence>MEVDHQPHPNTAFEKSETLWFEDGSVVIVAEEVGFRVYKGVLSRCSDVFKDTFSMPQRAESSQERFEGCPVVRVQDSARDMERFLEVVFNGAQIWWKLSSQVHDWNALRPVLKLSHKYQAEQHLQQGIQRLTGRFPDKVKEWDALYEANSKRLGPLECVISMANMAKFLDLPGVHRRALYVCCQLDAAILIGGVTLIDGTHEVLSQEDIVVCINARVNLAKESAKLWAERFSFPCPNCIFEDGQCEQLRGELAKRAQETPREISYNPLVPQLVTYRLLSSKLCMNCAQFLIDRDAGLRQEIMDNLETLLGA</sequence>
<proteinExistence type="predicted"/>